<comment type="caution">
    <text evidence="22">The sequence shown here is derived from an EMBL/GenBank/DDBJ whole genome shotgun (WGS) entry which is preliminary data.</text>
</comment>
<comment type="function">
    <text evidence="17">Catalyzes the hydrolysis of ATP coupled with the transport of calcium.</text>
</comment>
<evidence type="ECO:0000256" key="3">
    <source>
        <dbReference type="ARBA" id="ARBA00022448"/>
    </source>
</evidence>
<sequence>MSSSTTSTSSSHALTSNLNIYLKKWRFAFKVICCSRAFNSLVLKPTISNRKNPTPPSYSALDDDIQPSLSTESIMSTPSTTPSSSSSTSSHAVLENSTTALFHNLANLSLLHKRWNLAFTVIYSSKVFNSLVKFKKHFNTTQIVRTPSYITLDVQPNINDVGANDNVHVSFFDDLDYYKNLINIVKEKNLELLNQFGGVAGVVSKLQTDVNNGVRGENTEISWRRDVFGSNKYQKQPPKGFLHFVLETFKDHVTLLFLACAVLSIIFGMNKNGAKRGWYDGGCVFVPVFLAVGISAVSNIRQSRQFSKLSRVISGNSIQQVHQVEVVRSGRQQNVSIFDIVAGDLVCLKIGDQIPADGLFLNGHSLLIDESNMTGEIDPVEINSSNNPFLLSGCKVINGYASMIVTSVDMNIAWREMMRSINYENEDKKFNRRRTKFIHVMNFVVHIITDLVNIVVIAIPEGLLLAVTITRAYSMERVMADRAIVRKLSACETMGSATIICTDKTGNLTLNQIKVTKFFLGQESIKDEETSSIVSSTVLELLYQGVGMNTTGSICVPSFGMTPEFFRSTAEKAILYWAELVLGINLEELKQRCTILHVEAFNSEKNRSGFSMRSKNENIIIHVHWKGAAEMILAMCSSYYTCKGVIQAIDEAERIKFEQIIKNMAADGLWCIAFAYGQLPKEELEYNDGGNTFQKLKEDDLTLLGILGLVGVKDPCRPEVKIAVEACKNAGVNIKMITGDNVLTARAIAIECGILDPNQDLINSGVVVEGAEFRNYTEQERMEKIDKICVMARSSPFDKLLMVQCLKEKGHVVAVTGGGTDDAPALKEADIGLSMGIQGTEVSKESSDIVILDDNFASVVTVFRWGRCVYNNIQKFIQFQLTVSASTLVINFISVATTGVVSLTAVQLLWLNLLMNTLGALAMATDRPTENLMGKPSVSRMEPLITNIMWRNLTAQALYQVAVLLILQFKGEIIFGVNENVKDTMIFNAFVLCQVVNEFNVRTREKTNAFEGVLQNKMLFLRIVGITVILQVVMVEFLKKFAGTERLNWGQWGVCIGIAVVCWPISWVAKCIPI</sequence>
<dbReference type="STRING" id="56857.A0A200QKK4"/>
<keyword evidence="7 17" id="KW-0547">Nucleotide-binding</keyword>
<dbReference type="InterPro" id="IPR023299">
    <property type="entry name" value="ATPase_P-typ_cyto_dom_N"/>
</dbReference>
<dbReference type="PRINTS" id="PR00121">
    <property type="entry name" value="NAKATPASE"/>
</dbReference>
<dbReference type="Pfam" id="PF00690">
    <property type="entry name" value="Cation_ATPase_N"/>
    <property type="match status" value="1"/>
</dbReference>
<feature type="transmembrane region" description="Helical" evidence="17">
    <location>
        <begin position="1019"/>
        <end position="1037"/>
    </location>
</feature>
<dbReference type="Gene3D" id="3.40.50.1000">
    <property type="entry name" value="HAD superfamily/HAD-like"/>
    <property type="match status" value="1"/>
</dbReference>
<dbReference type="Proteomes" id="UP000195402">
    <property type="component" value="Unassembled WGS sequence"/>
</dbReference>
<keyword evidence="3 17" id="KW-0813">Transport</keyword>
<evidence type="ECO:0000256" key="4">
    <source>
        <dbReference type="ARBA" id="ARBA00022568"/>
    </source>
</evidence>
<feature type="transmembrane region" description="Helical" evidence="17">
    <location>
        <begin position="1049"/>
        <end position="1069"/>
    </location>
</feature>
<dbReference type="GO" id="GO:0005524">
    <property type="term" value="F:ATP binding"/>
    <property type="evidence" value="ECO:0007669"/>
    <property type="project" value="UniProtKB-KW"/>
</dbReference>
<dbReference type="Gene3D" id="2.70.150.10">
    <property type="entry name" value="Calcium-transporting ATPase, cytoplasmic transduction domain A"/>
    <property type="match status" value="1"/>
</dbReference>
<keyword evidence="10" id="KW-0460">Magnesium</keyword>
<dbReference type="InterPro" id="IPR004014">
    <property type="entry name" value="ATPase_P-typ_cation-transptr_N"/>
</dbReference>
<dbReference type="SUPFAM" id="SSF81660">
    <property type="entry name" value="Metal cation-transporting ATPase, ATP-binding domain N"/>
    <property type="match status" value="1"/>
</dbReference>
<feature type="domain" description="Cation-transporting P-type ATPase N-terminal" evidence="21">
    <location>
        <begin position="197"/>
        <end position="264"/>
    </location>
</feature>
<evidence type="ECO:0000256" key="5">
    <source>
        <dbReference type="ARBA" id="ARBA00022692"/>
    </source>
</evidence>
<comment type="catalytic activity">
    <reaction evidence="16 17">
        <text>Ca(2+)(in) + ATP + H2O = Ca(2+)(out) + ADP + phosphate + H(+)</text>
        <dbReference type="Rhea" id="RHEA:18105"/>
        <dbReference type="ChEBI" id="CHEBI:15377"/>
        <dbReference type="ChEBI" id="CHEBI:15378"/>
        <dbReference type="ChEBI" id="CHEBI:29108"/>
        <dbReference type="ChEBI" id="CHEBI:30616"/>
        <dbReference type="ChEBI" id="CHEBI:43474"/>
        <dbReference type="ChEBI" id="CHEBI:456216"/>
        <dbReference type="EC" id="7.2.2.10"/>
    </reaction>
</comment>
<keyword evidence="6" id="KW-0479">Metal-binding</keyword>
<dbReference type="EMBL" id="MVGT01001736">
    <property type="protein sequence ID" value="OVA11020.1"/>
    <property type="molecule type" value="Genomic_DNA"/>
</dbReference>
<dbReference type="EC" id="7.2.2.10" evidence="17"/>
<dbReference type="InParanoid" id="A0A200QKK4"/>
<dbReference type="GO" id="GO:0005516">
    <property type="term" value="F:calmodulin binding"/>
    <property type="evidence" value="ECO:0007669"/>
    <property type="project" value="UniProtKB-KW"/>
</dbReference>
<keyword evidence="5 17" id="KW-0812">Transmembrane</keyword>
<evidence type="ECO:0000256" key="18">
    <source>
        <dbReference type="SAM" id="MobiDB-lite"/>
    </source>
</evidence>
<evidence type="ECO:0000256" key="13">
    <source>
        <dbReference type="ARBA" id="ARBA00022989"/>
    </source>
</evidence>
<evidence type="ECO:0000256" key="17">
    <source>
        <dbReference type="RuleBase" id="RU361146"/>
    </source>
</evidence>
<keyword evidence="12" id="KW-1278">Translocase</keyword>
<evidence type="ECO:0000256" key="14">
    <source>
        <dbReference type="ARBA" id="ARBA00023065"/>
    </source>
</evidence>
<evidence type="ECO:0000256" key="1">
    <source>
        <dbReference type="ARBA" id="ARBA00004141"/>
    </source>
</evidence>
<dbReference type="InterPro" id="IPR023214">
    <property type="entry name" value="HAD_sf"/>
</dbReference>
<evidence type="ECO:0000259" key="19">
    <source>
        <dbReference type="Pfam" id="PF00122"/>
    </source>
</evidence>
<keyword evidence="14 17" id="KW-0406">Ion transport</keyword>
<gene>
    <name evidence="22" type="ORF">BVC80_1745g40</name>
</gene>
<comment type="subcellular location">
    <subcellularLocation>
        <location evidence="1 17">Membrane</location>
        <topology evidence="1 17">Multi-pass membrane protein</topology>
    </subcellularLocation>
</comment>
<keyword evidence="9 17" id="KW-0067">ATP-binding</keyword>
<evidence type="ECO:0000256" key="7">
    <source>
        <dbReference type="ARBA" id="ARBA00022741"/>
    </source>
</evidence>
<dbReference type="Gene3D" id="1.20.1110.10">
    <property type="entry name" value="Calcium-transporting ATPase, transmembrane domain"/>
    <property type="match status" value="1"/>
</dbReference>
<dbReference type="GO" id="GO:0016887">
    <property type="term" value="F:ATP hydrolysis activity"/>
    <property type="evidence" value="ECO:0007669"/>
    <property type="project" value="InterPro"/>
</dbReference>
<dbReference type="GO" id="GO:0005388">
    <property type="term" value="F:P-type calcium transporter activity"/>
    <property type="evidence" value="ECO:0007669"/>
    <property type="project" value="UniProtKB-EC"/>
</dbReference>
<feature type="transmembrane region" description="Helical" evidence="17">
    <location>
        <begin position="253"/>
        <end position="271"/>
    </location>
</feature>
<comment type="caution">
    <text evidence="17">Lacks conserved residue(s) required for the propagation of feature annotation.</text>
</comment>
<keyword evidence="4 17" id="KW-0109">Calcium transport</keyword>
<keyword evidence="15 17" id="KW-0472">Membrane</keyword>
<protein>
    <recommendedName>
        <fullName evidence="17">Calcium-transporting ATPase</fullName>
        <ecNumber evidence="17">7.2.2.10</ecNumber>
    </recommendedName>
</protein>
<dbReference type="FunFam" id="3.40.50.1000:FF:000018">
    <property type="entry name" value="Calcium-transporting ATPase"/>
    <property type="match status" value="1"/>
</dbReference>
<evidence type="ECO:0000256" key="10">
    <source>
        <dbReference type="ARBA" id="ARBA00022842"/>
    </source>
</evidence>
<dbReference type="AlphaFoldDB" id="A0A200QKK4"/>
<keyword evidence="23" id="KW-1185">Reference proteome</keyword>
<evidence type="ECO:0000256" key="6">
    <source>
        <dbReference type="ARBA" id="ARBA00022723"/>
    </source>
</evidence>
<evidence type="ECO:0000313" key="23">
    <source>
        <dbReference type="Proteomes" id="UP000195402"/>
    </source>
</evidence>
<dbReference type="Pfam" id="PF00122">
    <property type="entry name" value="E1-E2_ATPase"/>
    <property type="match status" value="1"/>
</dbReference>
<dbReference type="NCBIfam" id="TIGR01517">
    <property type="entry name" value="ATPase-IIB_Ca"/>
    <property type="match status" value="1"/>
</dbReference>
<dbReference type="InterPro" id="IPR023298">
    <property type="entry name" value="ATPase_P-typ_TM_dom_sf"/>
</dbReference>
<dbReference type="InterPro" id="IPR059000">
    <property type="entry name" value="ATPase_P-type_domA"/>
</dbReference>
<reference evidence="22 23" key="1">
    <citation type="journal article" date="2017" name="Mol. Plant">
        <title>The Genome of Medicinal Plant Macleaya cordata Provides New Insights into Benzylisoquinoline Alkaloids Metabolism.</title>
        <authorList>
            <person name="Liu X."/>
            <person name="Liu Y."/>
            <person name="Huang P."/>
            <person name="Ma Y."/>
            <person name="Qing Z."/>
            <person name="Tang Q."/>
            <person name="Cao H."/>
            <person name="Cheng P."/>
            <person name="Zheng Y."/>
            <person name="Yuan Z."/>
            <person name="Zhou Y."/>
            <person name="Liu J."/>
            <person name="Tang Z."/>
            <person name="Zhuo Y."/>
            <person name="Zhang Y."/>
            <person name="Yu L."/>
            <person name="Huang J."/>
            <person name="Yang P."/>
            <person name="Peng Q."/>
            <person name="Zhang J."/>
            <person name="Jiang W."/>
            <person name="Zhang Z."/>
            <person name="Lin K."/>
            <person name="Ro D.K."/>
            <person name="Chen X."/>
            <person name="Xiong X."/>
            <person name="Shang Y."/>
            <person name="Huang S."/>
            <person name="Zeng J."/>
        </authorList>
    </citation>
    <scope>NUCLEOTIDE SEQUENCE [LARGE SCALE GENOMIC DNA]</scope>
    <source>
        <strain evidence="23">cv. BLH2017</strain>
        <tissue evidence="22">Root</tissue>
    </source>
</reference>
<proteinExistence type="inferred from homology"/>
<dbReference type="InterPro" id="IPR006408">
    <property type="entry name" value="P-type_ATPase_IIB"/>
</dbReference>
<dbReference type="Pfam" id="PF00689">
    <property type="entry name" value="Cation_ATPase_C"/>
    <property type="match status" value="1"/>
</dbReference>
<evidence type="ECO:0000259" key="20">
    <source>
        <dbReference type="Pfam" id="PF00689"/>
    </source>
</evidence>
<dbReference type="Pfam" id="PF13246">
    <property type="entry name" value="Cation_ATPase"/>
    <property type="match status" value="1"/>
</dbReference>
<keyword evidence="13 17" id="KW-1133">Transmembrane helix</keyword>
<dbReference type="GO" id="GO:0046872">
    <property type="term" value="F:metal ion binding"/>
    <property type="evidence" value="ECO:0007669"/>
    <property type="project" value="UniProtKB-KW"/>
</dbReference>
<dbReference type="GO" id="GO:0005886">
    <property type="term" value="C:plasma membrane"/>
    <property type="evidence" value="ECO:0007669"/>
    <property type="project" value="TreeGrafter"/>
</dbReference>
<feature type="domain" description="P-type ATPase A" evidence="19">
    <location>
        <begin position="322"/>
        <end position="420"/>
    </location>
</feature>
<dbReference type="PRINTS" id="PR00119">
    <property type="entry name" value="CATATPASE"/>
</dbReference>
<evidence type="ECO:0000313" key="22">
    <source>
        <dbReference type="EMBL" id="OVA11020.1"/>
    </source>
</evidence>
<dbReference type="NCBIfam" id="TIGR01494">
    <property type="entry name" value="ATPase_P-type"/>
    <property type="match status" value="2"/>
</dbReference>
<feature type="transmembrane region" description="Helical" evidence="17">
    <location>
        <begin position="277"/>
        <end position="300"/>
    </location>
</feature>
<comment type="similarity">
    <text evidence="2 17">Belongs to the cation transport ATPase (P-type) (TC 3.A.3) family. Type IIB subfamily.</text>
</comment>
<evidence type="ECO:0000256" key="9">
    <source>
        <dbReference type="ARBA" id="ARBA00022840"/>
    </source>
</evidence>
<evidence type="ECO:0000256" key="11">
    <source>
        <dbReference type="ARBA" id="ARBA00022860"/>
    </source>
</evidence>
<evidence type="ECO:0000256" key="12">
    <source>
        <dbReference type="ARBA" id="ARBA00022967"/>
    </source>
</evidence>
<dbReference type="InterPro" id="IPR001757">
    <property type="entry name" value="P_typ_ATPase"/>
</dbReference>
<name>A0A200QKK4_MACCD</name>
<dbReference type="OrthoDB" id="3352408at2759"/>
<dbReference type="SUPFAM" id="SSF81665">
    <property type="entry name" value="Calcium ATPase, transmembrane domain M"/>
    <property type="match status" value="1"/>
</dbReference>
<feature type="transmembrane region" description="Helical" evidence="17">
    <location>
        <begin position="888"/>
        <end position="911"/>
    </location>
</feature>
<dbReference type="InterPro" id="IPR036412">
    <property type="entry name" value="HAD-like_sf"/>
</dbReference>
<evidence type="ECO:0000256" key="2">
    <source>
        <dbReference type="ARBA" id="ARBA00006124"/>
    </source>
</evidence>
<feature type="domain" description="Cation-transporting P-type ATPase C-terminal" evidence="20">
    <location>
        <begin position="903"/>
        <end position="1071"/>
    </location>
</feature>
<feature type="region of interest" description="Disordered" evidence="18">
    <location>
        <begin position="71"/>
        <end position="90"/>
    </location>
</feature>
<dbReference type="Gene3D" id="3.40.1110.10">
    <property type="entry name" value="Calcium-transporting ATPase, cytoplasmic domain N"/>
    <property type="match status" value="1"/>
</dbReference>
<dbReference type="SUPFAM" id="SSF56784">
    <property type="entry name" value="HAD-like"/>
    <property type="match status" value="1"/>
</dbReference>
<dbReference type="FunFam" id="1.20.1110.10:FF:000039">
    <property type="entry name" value="Calcium-transporting ATPase"/>
    <property type="match status" value="1"/>
</dbReference>
<keyword evidence="11" id="KW-0112">Calmodulin-binding</keyword>
<dbReference type="PANTHER" id="PTHR24093">
    <property type="entry name" value="CATION TRANSPORTING ATPASE"/>
    <property type="match status" value="1"/>
</dbReference>
<organism evidence="22 23">
    <name type="scientific">Macleaya cordata</name>
    <name type="common">Five-seeded plume-poppy</name>
    <name type="synonym">Bocconia cordata</name>
    <dbReference type="NCBI Taxonomy" id="56857"/>
    <lineage>
        <taxon>Eukaryota</taxon>
        <taxon>Viridiplantae</taxon>
        <taxon>Streptophyta</taxon>
        <taxon>Embryophyta</taxon>
        <taxon>Tracheophyta</taxon>
        <taxon>Spermatophyta</taxon>
        <taxon>Magnoliopsida</taxon>
        <taxon>Ranunculales</taxon>
        <taxon>Papaveraceae</taxon>
        <taxon>Papaveroideae</taxon>
        <taxon>Macleaya</taxon>
    </lineage>
</organism>
<evidence type="ECO:0000256" key="15">
    <source>
        <dbReference type="ARBA" id="ARBA00023136"/>
    </source>
</evidence>
<accession>A0A200QKK4</accession>
<dbReference type="InterPro" id="IPR006068">
    <property type="entry name" value="ATPase_P-typ_cation-transptr_C"/>
</dbReference>
<feature type="transmembrane region" description="Helical" evidence="17">
    <location>
        <begin position="437"/>
        <end position="459"/>
    </location>
</feature>
<evidence type="ECO:0000256" key="16">
    <source>
        <dbReference type="ARBA" id="ARBA00048694"/>
    </source>
</evidence>
<evidence type="ECO:0000259" key="21">
    <source>
        <dbReference type="Pfam" id="PF00690"/>
    </source>
</evidence>
<dbReference type="PANTHER" id="PTHR24093:SF434">
    <property type="entry name" value="CALCIUM-TRANSPORTING ATPASE 13, PLASMA MEMBRANE-TYPE-RELATED"/>
    <property type="match status" value="1"/>
</dbReference>
<keyword evidence="8 17" id="KW-0106">Calcium</keyword>
<evidence type="ECO:0000256" key="8">
    <source>
        <dbReference type="ARBA" id="ARBA00022837"/>
    </source>
</evidence>